<proteinExistence type="inferred from homology"/>
<keyword evidence="11 16" id="KW-0472">Membrane</keyword>
<dbReference type="PROSITE" id="PS51257">
    <property type="entry name" value="PROKAR_LIPOPROTEIN"/>
    <property type="match status" value="1"/>
</dbReference>
<dbReference type="InterPro" id="IPR004533">
    <property type="entry name" value="CDP-diaglyc--ser_O-PTrfase"/>
</dbReference>
<dbReference type="GO" id="GO:0008654">
    <property type="term" value="P:phospholipid biosynthetic process"/>
    <property type="evidence" value="ECO:0007669"/>
    <property type="project" value="UniProtKB-KW"/>
</dbReference>
<dbReference type="Pfam" id="PF01066">
    <property type="entry name" value="CDP-OH_P_transf"/>
    <property type="match status" value="1"/>
</dbReference>
<dbReference type="GO" id="GO:0016020">
    <property type="term" value="C:membrane"/>
    <property type="evidence" value="ECO:0007669"/>
    <property type="project" value="InterPro"/>
</dbReference>
<feature type="transmembrane region" description="Helical" evidence="16">
    <location>
        <begin position="7"/>
        <end position="27"/>
    </location>
</feature>
<evidence type="ECO:0000256" key="14">
    <source>
        <dbReference type="ARBA" id="ARBA00032361"/>
    </source>
</evidence>
<dbReference type="PANTHER" id="PTHR14269">
    <property type="entry name" value="CDP-DIACYLGLYCEROL--GLYCEROL-3-PHOSPHATE 3-PHOSPHATIDYLTRANSFERASE-RELATED"/>
    <property type="match status" value="1"/>
</dbReference>
<evidence type="ECO:0000256" key="15">
    <source>
        <dbReference type="RuleBase" id="RU003750"/>
    </source>
</evidence>
<evidence type="ECO:0000256" key="3">
    <source>
        <dbReference type="ARBA" id="ARBA00010441"/>
    </source>
</evidence>
<dbReference type="InterPro" id="IPR050324">
    <property type="entry name" value="CDP-alcohol_PTase-I"/>
</dbReference>
<comment type="catalytic activity">
    <reaction evidence="1">
        <text>a CDP-1,2-diacyl-sn-glycerol + L-serine = a 1,2-diacyl-sn-glycero-3-phospho-L-serine + CMP + H(+)</text>
        <dbReference type="Rhea" id="RHEA:16913"/>
        <dbReference type="ChEBI" id="CHEBI:15378"/>
        <dbReference type="ChEBI" id="CHEBI:33384"/>
        <dbReference type="ChEBI" id="CHEBI:57262"/>
        <dbReference type="ChEBI" id="CHEBI:58332"/>
        <dbReference type="ChEBI" id="CHEBI:60377"/>
        <dbReference type="EC" id="2.7.8.8"/>
    </reaction>
</comment>
<dbReference type="InterPro" id="IPR043130">
    <property type="entry name" value="CDP-OH_PTrfase_TM_dom"/>
</dbReference>
<evidence type="ECO:0000256" key="10">
    <source>
        <dbReference type="ARBA" id="ARBA00023098"/>
    </source>
</evidence>
<dbReference type="PROSITE" id="PS00379">
    <property type="entry name" value="CDP_ALCOHOL_P_TRANSF"/>
    <property type="match status" value="1"/>
</dbReference>
<evidence type="ECO:0000256" key="1">
    <source>
        <dbReference type="ARBA" id="ARBA00000287"/>
    </source>
</evidence>
<evidence type="ECO:0000256" key="16">
    <source>
        <dbReference type="SAM" id="Phobius"/>
    </source>
</evidence>
<dbReference type="GeneID" id="94550927"/>
<dbReference type="RefSeq" id="WP_116679459.1">
    <property type="nucleotide sequence ID" value="NZ_QEKY01000009.1"/>
</dbReference>
<dbReference type="InterPro" id="IPR000462">
    <property type="entry name" value="CDP-OH_P_trans"/>
</dbReference>
<dbReference type="NCBIfam" id="TIGR00473">
    <property type="entry name" value="pssA"/>
    <property type="match status" value="1"/>
</dbReference>
<keyword evidence="8 16" id="KW-0812">Transmembrane</keyword>
<dbReference type="AlphaFoldDB" id="A0A2U1FAU9"/>
<comment type="subcellular location">
    <subcellularLocation>
        <location evidence="2">Endomembrane system</location>
        <topology evidence="2">Multi-pass membrane protein</topology>
    </subcellularLocation>
</comment>
<evidence type="ECO:0000256" key="12">
    <source>
        <dbReference type="ARBA" id="ARBA00023209"/>
    </source>
</evidence>
<evidence type="ECO:0000256" key="13">
    <source>
        <dbReference type="ARBA" id="ARBA00023264"/>
    </source>
</evidence>
<evidence type="ECO:0000256" key="4">
    <source>
        <dbReference type="ARBA" id="ARBA00013174"/>
    </source>
</evidence>
<dbReference type="EMBL" id="QEKY01000009">
    <property type="protein sequence ID" value="PVZ09294.1"/>
    <property type="molecule type" value="Genomic_DNA"/>
</dbReference>
<keyword evidence="6" id="KW-0444">Lipid biosynthesis</keyword>
<organism evidence="17 18">
    <name type="scientific">Porphyromonas loveana</name>
    <dbReference type="NCBI Taxonomy" id="1884669"/>
    <lineage>
        <taxon>Bacteria</taxon>
        <taxon>Pseudomonadati</taxon>
        <taxon>Bacteroidota</taxon>
        <taxon>Bacteroidia</taxon>
        <taxon>Bacteroidales</taxon>
        <taxon>Porphyromonadaceae</taxon>
        <taxon>Porphyromonas</taxon>
    </lineage>
</organism>
<evidence type="ECO:0000256" key="2">
    <source>
        <dbReference type="ARBA" id="ARBA00004127"/>
    </source>
</evidence>
<evidence type="ECO:0000256" key="9">
    <source>
        <dbReference type="ARBA" id="ARBA00022989"/>
    </source>
</evidence>
<evidence type="ECO:0000313" key="18">
    <source>
        <dbReference type="Proteomes" id="UP000245462"/>
    </source>
</evidence>
<evidence type="ECO:0000313" key="17">
    <source>
        <dbReference type="EMBL" id="PVZ09294.1"/>
    </source>
</evidence>
<keyword evidence="9 16" id="KW-1133">Transmembrane helix</keyword>
<protein>
    <recommendedName>
        <fullName evidence="5">CDP-diacylglycerol--serine O-phosphatidyltransferase</fullName>
        <ecNumber evidence="4">2.7.8.8</ecNumber>
    </recommendedName>
    <alternativeName>
        <fullName evidence="14">Phosphatidylserine synthase</fullName>
    </alternativeName>
</protein>
<dbReference type="InterPro" id="IPR048254">
    <property type="entry name" value="CDP_ALCOHOL_P_TRANSF_CS"/>
</dbReference>
<dbReference type="PANTHER" id="PTHR14269:SF61">
    <property type="entry name" value="CDP-DIACYLGLYCEROL--SERINE O-PHOSPHATIDYLTRANSFERASE"/>
    <property type="match status" value="1"/>
</dbReference>
<dbReference type="OrthoDB" id="9777147at2"/>
<feature type="transmembrane region" description="Helical" evidence="16">
    <location>
        <begin position="195"/>
        <end position="222"/>
    </location>
</feature>
<keyword evidence="18" id="KW-1185">Reference proteome</keyword>
<dbReference type="EC" id="2.7.8.8" evidence="4"/>
<dbReference type="GO" id="GO:0012505">
    <property type="term" value="C:endomembrane system"/>
    <property type="evidence" value="ECO:0007669"/>
    <property type="project" value="UniProtKB-SubCell"/>
</dbReference>
<feature type="transmembrane region" description="Helical" evidence="16">
    <location>
        <begin position="68"/>
        <end position="87"/>
    </location>
</feature>
<evidence type="ECO:0000256" key="7">
    <source>
        <dbReference type="ARBA" id="ARBA00022679"/>
    </source>
</evidence>
<name>A0A2U1FAU9_9PORP</name>
<feature type="transmembrane region" description="Helical" evidence="16">
    <location>
        <begin position="93"/>
        <end position="113"/>
    </location>
</feature>
<keyword evidence="12" id="KW-0594">Phospholipid biosynthesis</keyword>
<evidence type="ECO:0000256" key="5">
    <source>
        <dbReference type="ARBA" id="ARBA00017171"/>
    </source>
</evidence>
<dbReference type="Proteomes" id="UP000245462">
    <property type="component" value="Unassembled WGS sequence"/>
</dbReference>
<comment type="similarity">
    <text evidence="3 15">Belongs to the CDP-alcohol phosphatidyltransferase class-I family.</text>
</comment>
<dbReference type="GO" id="GO:0003882">
    <property type="term" value="F:CDP-diacylglycerol-serine O-phosphatidyltransferase activity"/>
    <property type="evidence" value="ECO:0007669"/>
    <property type="project" value="UniProtKB-EC"/>
</dbReference>
<accession>A0A2U1FAU9</accession>
<reference evidence="17 18" key="1">
    <citation type="submission" date="2018-04" db="EMBL/GenBank/DDBJ databases">
        <title>Genomic Encyclopedia of Type Strains, Phase IV (KMG-IV): sequencing the most valuable type-strain genomes for metagenomic binning, comparative biology and taxonomic classification.</title>
        <authorList>
            <person name="Goeker M."/>
        </authorList>
    </citation>
    <scope>NUCLEOTIDE SEQUENCE [LARGE SCALE GENOMIC DNA]</scope>
    <source>
        <strain evidence="17 18">DSM 28520</strain>
    </source>
</reference>
<keyword evidence="13" id="KW-1208">Phospholipid metabolism</keyword>
<dbReference type="Gene3D" id="1.20.120.1760">
    <property type="match status" value="1"/>
</dbReference>
<evidence type="ECO:0000256" key="11">
    <source>
        <dbReference type="ARBA" id="ARBA00023136"/>
    </source>
</evidence>
<feature type="transmembrane region" description="Helical" evidence="16">
    <location>
        <begin position="125"/>
        <end position="143"/>
    </location>
</feature>
<keyword evidence="10" id="KW-0443">Lipid metabolism</keyword>
<feature type="transmembrane region" description="Helical" evidence="16">
    <location>
        <begin position="33"/>
        <end position="56"/>
    </location>
</feature>
<evidence type="ECO:0000256" key="8">
    <source>
        <dbReference type="ARBA" id="ARBA00022692"/>
    </source>
</evidence>
<evidence type="ECO:0000256" key="6">
    <source>
        <dbReference type="ARBA" id="ARBA00022516"/>
    </source>
</evidence>
<feature type="transmembrane region" description="Helical" evidence="16">
    <location>
        <begin position="155"/>
        <end position="174"/>
    </location>
</feature>
<keyword evidence="7 15" id="KW-0808">Transferase</keyword>
<sequence>MQIRKHIPNIVTCLNLLAGCASIIAAIEYGDLRWAAGFIVLAAVFDFFDGMLARLLKVQSPIGADLDSLADVVSFGVAPAMSLYVALSGWVEPYGIATYGVFVLAAFATVRLAKFNNDTRQSTSFIGLPVPANALFWIAYIYLCGLTEEPVITGLPLLALTLVLVCLFSYLMVCELPMLALKMKSMAWRGNEWRYILVIASAVFVALWNIGGFAPAIILYVLMALVARKRTQEQG</sequence>
<gene>
    <name evidence="17" type="ORF">C7382_10936</name>
</gene>
<comment type="caution">
    <text evidence="17">The sequence shown here is derived from an EMBL/GenBank/DDBJ whole genome shotgun (WGS) entry which is preliminary data.</text>
</comment>